<dbReference type="RefSeq" id="WP_318109793.1">
    <property type="nucleotide sequence ID" value="NZ_CP137573.1"/>
</dbReference>
<feature type="domain" description="NACHT" evidence="2">
    <location>
        <begin position="85"/>
        <end position="205"/>
    </location>
</feature>
<dbReference type="EMBL" id="CP137573">
    <property type="protein sequence ID" value="WOX26653.1"/>
    <property type="molecule type" value="Genomic_DNA"/>
</dbReference>
<organism evidence="3 4">
    <name type="scientific">Streptomyces solicathayae</name>
    <dbReference type="NCBI Taxonomy" id="3081768"/>
    <lineage>
        <taxon>Bacteria</taxon>
        <taxon>Bacillati</taxon>
        <taxon>Actinomycetota</taxon>
        <taxon>Actinomycetes</taxon>
        <taxon>Kitasatosporales</taxon>
        <taxon>Streptomycetaceae</taxon>
        <taxon>Streptomyces</taxon>
    </lineage>
</organism>
<evidence type="ECO:0000313" key="3">
    <source>
        <dbReference type="EMBL" id="WOX26653.1"/>
    </source>
</evidence>
<dbReference type="Gene3D" id="3.40.50.300">
    <property type="entry name" value="P-loop containing nucleotide triphosphate hydrolases"/>
    <property type="match status" value="1"/>
</dbReference>
<dbReference type="PROSITE" id="PS50837">
    <property type="entry name" value="NACHT"/>
    <property type="match status" value="1"/>
</dbReference>
<keyword evidence="1" id="KW-0812">Transmembrane</keyword>
<keyword evidence="1" id="KW-0472">Membrane</keyword>
<feature type="transmembrane region" description="Helical" evidence="1">
    <location>
        <begin position="429"/>
        <end position="453"/>
    </location>
</feature>
<feature type="transmembrane region" description="Helical" evidence="1">
    <location>
        <begin position="465"/>
        <end position="486"/>
    </location>
</feature>
<dbReference type="Proteomes" id="UP001301731">
    <property type="component" value="Chromosome"/>
</dbReference>
<dbReference type="SUPFAM" id="SSF52540">
    <property type="entry name" value="P-loop containing nucleoside triphosphate hydrolases"/>
    <property type="match status" value="1"/>
</dbReference>
<reference evidence="3 4" key="1">
    <citation type="submission" date="2023-10" db="EMBL/GenBank/DDBJ databases">
        <title>The genome sequence of Streptomyces sp. HUAS YS2.</title>
        <authorList>
            <person name="Mo P."/>
        </authorList>
    </citation>
    <scope>NUCLEOTIDE SEQUENCE [LARGE SCALE GENOMIC DNA]</scope>
    <source>
        <strain evidence="3 4">HUAS YS2</strain>
    </source>
</reference>
<dbReference type="InterPro" id="IPR027417">
    <property type="entry name" value="P-loop_NTPase"/>
</dbReference>
<evidence type="ECO:0000256" key="1">
    <source>
        <dbReference type="SAM" id="Phobius"/>
    </source>
</evidence>
<gene>
    <name evidence="3" type="ORF">R2D22_15965</name>
</gene>
<evidence type="ECO:0000259" key="2">
    <source>
        <dbReference type="PROSITE" id="PS50837"/>
    </source>
</evidence>
<evidence type="ECO:0000313" key="4">
    <source>
        <dbReference type="Proteomes" id="UP001301731"/>
    </source>
</evidence>
<dbReference type="InterPro" id="IPR007111">
    <property type="entry name" value="NACHT_NTPase"/>
</dbReference>
<proteinExistence type="predicted"/>
<accession>A0ABZ0M6E7</accession>
<name>A0ABZ0M6E7_9ACTN</name>
<protein>
    <submittedName>
        <fullName evidence="3">NACHT domain-containing protein</fullName>
    </submittedName>
</protein>
<keyword evidence="1" id="KW-1133">Transmembrane helix</keyword>
<dbReference type="Pfam" id="PF05729">
    <property type="entry name" value="NACHT"/>
    <property type="match status" value="1"/>
</dbReference>
<sequence>MIQSTRRSAEDDLNQAVHRLRGNVQASLETEIARRRLKQPDPIQVGWSLTERQVQSRKAAREAADLPQSGNLADIPALLRELPDHQLVVLGPPGAGKSVLSLLLAWDFLQSTRPSDPVPVLLPLSSWRPTIRLLTWITRRITTFCPDLADEREFGKDVTKRLISERRIMLILDGLDELPEALHALAVEAIDAAIAEGLWLLVTCRASEYESITRTGTHLTRAIAVELEAVTPDQAITYLRDSTVTRDSRWGPVHDHLEKNPDSALTKALSSPLMLYLALTVCRRIENDPRDLLKPDRFPTPAAIESHLLDSYLHTVYAEPTISKRQVDSARRYLTTIAQQMWRDGTFDFAWWQINARVTGPLAGTAFGLVWGWLFFALYGPLVGISCGLAAGTAGWLAHTAVREELRQVHIAEDAHHDPKSTLPQYAGIGLLAGLISAGGTTTAVGLLLIGMLDAGSAQAWRHGLLAGGSAGLATLLGSTWGSYQVSRTWFSLTRRLPWPLLKFLDNARSLGVLRQNGAVYQFNHARIQTQLTDEHHRTPRSVRRPWTSGSHWKILLPLAPSGAQIGLAMFGLLLVNGFFTQINQVPLSYSSWAEPELYIISPCDANTPAACTPSFRLQWELPQSSRWKTALTVGNKEKLAIVDLDGSASANGCPGSSVEVRLALGKLALARFVVKNDTPGPESVAGKVSLPRAINLNDRQVEITLRRLDDKTCDLSFSWVNARVVKDRLSPAARQRLGIAEPSDT</sequence>
<feature type="transmembrane region" description="Helical" evidence="1">
    <location>
        <begin position="370"/>
        <end position="398"/>
    </location>
</feature>
<keyword evidence="4" id="KW-1185">Reference proteome</keyword>